<keyword evidence="3" id="KW-1185">Reference proteome</keyword>
<proteinExistence type="predicted"/>
<dbReference type="PROSITE" id="PS50181">
    <property type="entry name" value="FBOX"/>
    <property type="match status" value="1"/>
</dbReference>
<dbReference type="Proteomes" id="UP000217199">
    <property type="component" value="Unassembled WGS sequence"/>
</dbReference>
<protein>
    <recommendedName>
        <fullName evidence="1">F-box domain-containing protein</fullName>
    </recommendedName>
</protein>
<dbReference type="OrthoDB" id="2269034at2759"/>
<dbReference type="InterPro" id="IPR001810">
    <property type="entry name" value="F-box_dom"/>
</dbReference>
<sequence>MIGESANEDVDTSRNWLYTLPYEVLLQIARCYSYNEELGSVKLSHVDSYYRSIVLKEPSLWTRISVLQPDMYKTFIERSGNLPLELTYRFKKEYNKDKCQELALTLSSTTISRWIALTIICDRSFLSENSISSLSDAMFEFRDLVFPNLETARFILDESDTSLCSKSWATEILTFHVNWKLPSLKKLVVEGFIPAPFSESSDLSSITDLVIDIKYTDKECEYNSTELSCFLENLHSLENIRIVLDKQLKQEKHWSHLPPEFCHTYQDPWSPSQSFFLFRESIFGRPRIDLPWVKLEKLRRLELELDPICDLEKLARGFQNFLISNVEELIFRLNTKCAERQYLYSSGHSWSSFYVRNVGNVLDTLLVTSMQDGTPQEIGKMPNIKSLALSIDGVRDGSSFSCYEIPFDKIPKLENLEINTYGLRFSFDGLWKNGGGIMINLKSMRLSGDPVNIDIRSLERYASELQKILWQLPEVVLDFGPRECTYTNILKGKLFETFLHRKIGKGALSARQDEYCWHMKHVRQTIQTPLTSLY</sequence>
<comment type="caution">
    <text evidence="2">The sequence shown here is derived from an EMBL/GenBank/DDBJ whole genome shotgun (WGS) entry which is preliminary data.</text>
</comment>
<evidence type="ECO:0000313" key="3">
    <source>
        <dbReference type="Proteomes" id="UP000217199"/>
    </source>
</evidence>
<dbReference type="STRING" id="2282107.A0A286UP84"/>
<dbReference type="AlphaFoldDB" id="A0A286UP84"/>
<reference evidence="2 3" key="1">
    <citation type="journal article" date="2017" name="Mol. Ecol.">
        <title>Comparative and population genomic landscape of Phellinus noxius: A hypervariable fungus causing root rot in trees.</title>
        <authorList>
            <person name="Chung C.L."/>
            <person name="Lee T.J."/>
            <person name="Akiba M."/>
            <person name="Lee H.H."/>
            <person name="Kuo T.H."/>
            <person name="Liu D."/>
            <person name="Ke H.M."/>
            <person name="Yokoi T."/>
            <person name="Roa M.B."/>
            <person name="Lu M.J."/>
            <person name="Chang Y.Y."/>
            <person name="Ann P.J."/>
            <person name="Tsai J.N."/>
            <person name="Chen C.Y."/>
            <person name="Tzean S.S."/>
            <person name="Ota Y."/>
            <person name="Hattori T."/>
            <person name="Sahashi N."/>
            <person name="Liou R.F."/>
            <person name="Kikuchi T."/>
            <person name="Tsai I.J."/>
        </authorList>
    </citation>
    <scope>NUCLEOTIDE SEQUENCE [LARGE SCALE GENOMIC DNA]</scope>
    <source>
        <strain evidence="2 3">FFPRI411160</strain>
    </source>
</reference>
<feature type="domain" description="F-box" evidence="1">
    <location>
        <begin position="14"/>
        <end position="64"/>
    </location>
</feature>
<dbReference type="InParanoid" id="A0A286UP84"/>
<dbReference type="EMBL" id="NBII01000003">
    <property type="protein sequence ID" value="PAV21382.1"/>
    <property type="molecule type" value="Genomic_DNA"/>
</dbReference>
<evidence type="ECO:0000259" key="1">
    <source>
        <dbReference type="PROSITE" id="PS50181"/>
    </source>
</evidence>
<accession>A0A286UP84</accession>
<evidence type="ECO:0000313" key="2">
    <source>
        <dbReference type="EMBL" id="PAV21382.1"/>
    </source>
</evidence>
<name>A0A286UP84_9AGAM</name>
<organism evidence="2 3">
    <name type="scientific">Pyrrhoderma noxium</name>
    <dbReference type="NCBI Taxonomy" id="2282107"/>
    <lineage>
        <taxon>Eukaryota</taxon>
        <taxon>Fungi</taxon>
        <taxon>Dikarya</taxon>
        <taxon>Basidiomycota</taxon>
        <taxon>Agaricomycotina</taxon>
        <taxon>Agaricomycetes</taxon>
        <taxon>Hymenochaetales</taxon>
        <taxon>Hymenochaetaceae</taxon>
        <taxon>Pyrrhoderma</taxon>
    </lineage>
</organism>
<gene>
    <name evidence="2" type="ORF">PNOK_0400900</name>
</gene>